<evidence type="ECO:0000313" key="7">
    <source>
        <dbReference type="Proteomes" id="UP001279553"/>
    </source>
</evidence>
<dbReference type="Proteomes" id="UP001279553">
    <property type="component" value="Unassembled WGS sequence"/>
</dbReference>
<dbReference type="InterPro" id="IPR002470">
    <property type="entry name" value="Peptidase_S9A"/>
</dbReference>
<dbReference type="GO" id="GO:0004252">
    <property type="term" value="F:serine-type endopeptidase activity"/>
    <property type="evidence" value="ECO:0007669"/>
    <property type="project" value="InterPro"/>
</dbReference>
<gene>
    <name evidence="6" type="ORF">SIL87_09545</name>
</gene>
<dbReference type="RefSeq" id="WP_319613928.1">
    <property type="nucleotide sequence ID" value="NZ_JAWXYB010000018.1"/>
</dbReference>
<dbReference type="SUPFAM" id="SSF53474">
    <property type="entry name" value="alpha/beta-Hydrolases"/>
    <property type="match status" value="1"/>
</dbReference>
<dbReference type="AlphaFoldDB" id="A0AAW9DQT9"/>
<keyword evidence="2" id="KW-0378">Hydrolase</keyword>
<proteinExistence type="predicted"/>
<dbReference type="Pfam" id="PF02897">
    <property type="entry name" value="Peptidase_S9_N"/>
    <property type="match status" value="1"/>
</dbReference>
<dbReference type="GO" id="GO:0005829">
    <property type="term" value="C:cytosol"/>
    <property type="evidence" value="ECO:0007669"/>
    <property type="project" value="TreeGrafter"/>
</dbReference>
<dbReference type="InterPro" id="IPR051167">
    <property type="entry name" value="Prolyl_oligopep/macrocyclase"/>
</dbReference>
<dbReference type="PANTHER" id="PTHR42881:SF13">
    <property type="entry name" value="PROLYL ENDOPEPTIDASE"/>
    <property type="match status" value="1"/>
</dbReference>
<dbReference type="Gene3D" id="3.40.50.1820">
    <property type="entry name" value="alpha/beta hydrolase"/>
    <property type="match status" value="1"/>
</dbReference>
<dbReference type="PRINTS" id="PR00862">
    <property type="entry name" value="PROLIGOPTASE"/>
</dbReference>
<comment type="caution">
    <text evidence="6">The sequence shown here is derived from an EMBL/GenBank/DDBJ whole genome shotgun (WGS) entry which is preliminary data.</text>
</comment>
<name>A0AAW9DQT9_ACIAO</name>
<accession>A0AAW9DQT9</accession>
<reference evidence="6 7" key="1">
    <citation type="submission" date="2023-11" db="EMBL/GenBank/DDBJ databases">
        <title>MicrobeMod: A computational toolkit for identifying prokaryotic methylation and restriction-modification with nanopore sequencing.</title>
        <authorList>
            <person name="Crits-Christoph A."/>
            <person name="Kang S.C."/>
            <person name="Lee H."/>
            <person name="Ostrov N."/>
        </authorList>
    </citation>
    <scope>NUCLEOTIDE SEQUENCE [LARGE SCALE GENOMIC DNA]</scope>
    <source>
        <strain evidence="6 7">DSMZ 700</strain>
    </source>
</reference>
<protein>
    <submittedName>
        <fullName evidence="6">Prolyl oligopeptidase family serine peptidase</fullName>
    </submittedName>
</protein>
<dbReference type="InterPro" id="IPR029058">
    <property type="entry name" value="AB_hydrolase_fold"/>
</dbReference>
<evidence type="ECO:0000256" key="3">
    <source>
        <dbReference type="ARBA" id="ARBA00022825"/>
    </source>
</evidence>
<feature type="domain" description="Peptidase S9A N-terminal" evidence="5">
    <location>
        <begin position="13"/>
        <end position="392"/>
    </location>
</feature>
<keyword evidence="7" id="KW-1185">Reference proteome</keyword>
<evidence type="ECO:0000256" key="2">
    <source>
        <dbReference type="ARBA" id="ARBA00022801"/>
    </source>
</evidence>
<evidence type="ECO:0000259" key="4">
    <source>
        <dbReference type="Pfam" id="PF00326"/>
    </source>
</evidence>
<evidence type="ECO:0000259" key="5">
    <source>
        <dbReference type="Pfam" id="PF02897"/>
    </source>
</evidence>
<keyword evidence="3" id="KW-0720">Serine protease</keyword>
<dbReference type="GO" id="GO:0006508">
    <property type="term" value="P:proteolysis"/>
    <property type="evidence" value="ECO:0007669"/>
    <property type="project" value="UniProtKB-KW"/>
</dbReference>
<organism evidence="6 7">
    <name type="scientific">Acidiphilium acidophilum</name>
    <name type="common">Thiobacillus acidophilus</name>
    <dbReference type="NCBI Taxonomy" id="76588"/>
    <lineage>
        <taxon>Bacteria</taxon>
        <taxon>Pseudomonadati</taxon>
        <taxon>Pseudomonadota</taxon>
        <taxon>Alphaproteobacteria</taxon>
        <taxon>Acetobacterales</taxon>
        <taxon>Acidocellaceae</taxon>
        <taxon>Acidiphilium</taxon>
    </lineage>
</organism>
<sequence length="680" mass="73814">MDQTSPADQFAEPDKFLWLEDIEGEDAIAWVEAQNRATIARLCDPDFTHDKDILTAQFESDARIPAIVQRGPHVYNFWTDAAHPRGIWRRTTLDDYRSDAPHWDILLDLDALCASEGESWVWHGAQTLRPAHARALITLSPGGSDAGVVREFDMITRSFVPDGFTVPRAKTAIAWLDADTVLLTSAYGDDVTTSGYARTVRQWRRGTPIADAPVIFEVAANDMASAAAISHDPAHRFVLLTRRIAFYRERDVYHAAGSAPVELDLPEDADIDIGHHRLLIRPRSPFAGFAPGSLLVIGIEAFIAGSRAFRAVFTPTPKRALESWINLKSGIVLGMLDNVASAIDHADATKDWACSPIAGLPANSSIAVRELAVDDEASDALLFDVSGFLTPDSLMLGTPFTAPERLKHLPSQFDATGLVVHQHEVIAADGTAIPYFLIAPDTRPPEGGFPTYLYGYGGFEISLTPHYLASQGALWLSRGGAYVIANIRGGGEFGPAWHQAGIRAGKKIAQDDFAAVAADLVARNLATPARILGSGGSNGGLLVGNMLTRHPDAFGAIICAVPLLDMRRYTKLLAGASWIAEYGDPDVAADWAFLREISAYHLVREGQHYPPIFINTTRRDDRVHPGHARKMAAKLQSLGYDALYYEQAEGGHGAGADAAQRAFFYALAFAFTRQTIGQGG</sequence>
<evidence type="ECO:0000313" key="6">
    <source>
        <dbReference type="EMBL" id="MDX5931006.1"/>
    </source>
</evidence>
<dbReference type="PANTHER" id="PTHR42881">
    <property type="entry name" value="PROLYL ENDOPEPTIDASE"/>
    <property type="match status" value="1"/>
</dbReference>
<keyword evidence="1" id="KW-0645">Protease</keyword>
<feature type="domain" description="Peptidase S9 prolyl oligopeptidase catalytic" evidence="4">
    <location>
        <begin position="474"/>
        <end position="677"/>
    </location>
</feature>
<dbReference type="InterPro" id="IPR023302">
    <property type="entry name" value="Pept_S9A_N"/>
</dbReference>
<dbReference type="Pfam" id="PF00326">
    <property type="entry name" value="Peptidase_S9"/>
    <property type="match status" value="1"/>
</dbReference>
<dbReference type="EMBL" id="JAWXYB010000018">
    <property type="protein sequence ID" value="MDX5931006.1"/>
    <property type="molecule type" value="Genomic_DNA"/>
</dbReference>
<dbReference type="Gene3D" id="2.130.10.120">
    <property type="entry name" value="Prolyl oligopeptidase, N-terminal domain"/>
    <property type="match status" value="1"/>
</dbReference>
<dbReference type="GO" id="GO:0070012">
    <property type="term" value="F:oligopeptidase activity"/>
    <property type="evidence" value="ECO:0007669"/>
    <property type="project" value="TreeGrafter"/>
</dbReference>
<dbReference type="InterPro" id="IPR001375">
    <property type="entry name" value="Peptidase_S9_cat"/>
</dbReference>
<evidence type="ECO:0000256" key="1">
    <source>
        <dbReference type="ARBA" id="ARBA00022670"/>
    </source>
</evidence>
<dbReference type="SUPFAM" id="SSF50993">
    <property type="entry name" value="Peptidase/esterase 'gauge' domain"/>
    <property type="match status" value="1"/>
</dbReference>